<feature type="chain" id="PRO_5020527080" description="Cytochrome c" evidence="1">
    <location>
        <begin position="24"/>
        <end position="146"/>
    </location>
</feature>
<keyword evidence="3" id="KW-1185">Reference proteome</keyword>
<dbReference type="PROSITE" id="PS51257">
    <property type="entry name" value="PROKAR_LIPOPROTEIN"/>
    <property type="match status" value="1"/>
</dbReference>
<gene>
    <name evidence="2" type="ORF">BC751_3694</name>
</gene>
<protein>
    <recommendedName>
        <fullName evidence="4">Cytochrome c</fullName>
    </recommendedName>
</protein>
<evidence type="ECO:0000256" key="1">
    <source>
        <dbReference type="SAM" id="SignalP"/>
    </source>
</evidence>
<dbReference type="AlphaFoldDB" id="A0A4Q7PGM3"/>
<sequence>MRKPLLRILVFLTLIGWSGCSQKTESEVKMANRFPNEDAPLALLMREMFSDMEEIKYSIERGDEIKAYLKKHSELLHARPTNPQVKTATFELMGSAYLESLKMLEESPKALLQDNFKMVIQTCLGCHQQYCPGPIKRINLLNKEAS</sequence>
<evidence type="ECO:0000313" key="2">
    <source>
        <dbReference type="EMBL" id="RZS98062.1"/>
    </source>
</evidence>
<dbReference type="GO" id="GO:0020037">
    <property type="term" value="F:heme binding"/>
    <property type="evidence" value="ECO:0007669"/>
    <property type="project" value="InterPro"/>
</dbReference>
<organism evidence="2 3">
    <name type="scientific">Cecembia calidifontis</name>
    <dbReference type="NCBI Taxonomy" id="1187080"/>
    <lineage>
        <taxon>Bacteria</taxon>
        <taxon>Pseudomonadati</taxon>
        <taxon>Bacteroidota</taxon>
        <taxon>Cytophagia</taxon>
        <taxon>Cytophagales</taxon>
        <taxon>Cyclobacteriaceae</taxon>
        <taxon>Cecembia</taxon>
    </lineage>
</organism>
<dbReference type="EMBL" id="SGXG01000001">
    <property type="protein sequence ID" value="RZS98062.1"/>
    <property type="molecule type" value="Genomic_DNA"/>
</dbReference>
<name>A0A4Q7PGM3_9BACT</name>
<proteinExistence type="predicted"/>
<dbReference type="OrthoDB" id="982229at2"/>
<comment type="caution">
    <text evidence="2">The sequence shown here is derived from an EMBL/GenBank/DDBJ whole genome shotgun (WGS) entry which is preliminary data.</text>
</comment>
<reference evidence="2 3" key="1">
    <citation type="submission" date="2019-02" db="EMBL/GenBank/DDBJ databases">
        <title>Genomic Encyclopedia of Archaeal and Bacterial Type Strains, Phase II (KMG-II): from individual species to whole genera.</title>
        <authorList>
            <person name="Goeker M."/>
        </authorList>
    </citation>
    <scope>NUCLEOTIDE SEQUENCE [LARGE SCALE GENOMIC DNA]</scope>
    <source>
        <strain evidence="2 3">DSM 21411</strain>
    </source>
</reference>
<feature type="signal peptide" evidence="1">
    <location>
        <begin position="1"/>
        <end position="23"/>
    </location>
</feature>
<dbReference type="InterPro" id="IPR010980">
    <property type="entry name" value="Cyt_c/b562"/>
</dbReference>
<dbReference type="Proteomes" id="UP000292209">
    <property type="component" value="Unassembled WGS sequence"/>
</dbReference>
<accession>A0A4Q7PGM3</accession>
<evidence type="ECO:0000313" key="3">
    <source>
        <dbReference type="Proteomes" id="UP000292209"/>
    </source>
</evidence>
<dbReference type="GO" id="GO:0009055">
    <property type="term" value="F:electron transfer activity"/>
    <property type="evidence" value="ECO:0007669"/>
    <property type="project" value="InterPro"/>
</dbReference>
<dbReference type="SUPFAM" id="SSF47175">
    <property type="entry name" value="Cytochromes"/>
    <property type="match status" value="1"/>
</dbReference>
<keyword evidence="1" id="KW-0732">Signal</keyword>
<dbReference type="GO" id="GO:0022900">
    <property type="term" value="P:electron transport chain"/>
    <property type="evidence" value="ECO:0007669"/>
    <property type="project" value="InterPro"/>
</dbReference>
<evidence type="ECO:0008006" key="4">
    <source>
        <dbReference type="Google" id="ProtNLM"/>
    </source>
</evidence>
<dbReference type="GO" id="GO:0005506">
    <property type="term" value="F:iron ion binding"/>
    <property type="evidence" value="ECO:0007669"/>
    <property type="project" value="InterPro"/>
</dbReference>